<dbReference type="STRING" id="80876.SAMN05421779_102730"/>
<dbReference type="InterPro" id="IPR004714">
    <property type="entry name" value="Cyt_oxidase_maturation_cbb3"/>
</dbReference>
<feature type="transmembrane region" description="Helical" evidence="2">
    <location>
        <begin position="6"/>
        <end position="26"/>
    </location>
</feature>
<proteinExistence type="predicted"/>
<organism evidence="3 4">
    <name type="scientific">Insolitispirillum peregrinum</name>
    <dbReference type="NCBI Taxonomy" id="80876"/>
    <lineage>
        <taxon>Bacteria</taxon>
        <taxon>Pseudomonadati</taxon>
        <taxon>Pseudomonadota</taxon>
        <taxon>Alphaproteobacteria</taxon>
        <taxon>Rhodospirillales</taxon>
        <taxon>Novispirillaceae</taxon>
        <taxon>Insolitispirillum</taxon>
    </lineage>
</organism>
<evidence type="ECO:0000313" key="4">
    <source>
        <dbReference type="Proteomes" id="UP000185678"/>
    </source>
</evidence>
<evidence type="ECO:0000256" key="1">
    <source>
        <dbReference type="SAM" id="MobiDB-lite"/>
    </source>
</evidence>
<feature type="region of interest" description="Disordered" evidence="1">
    <location>
        <begin position="48"/>
        <end position="73"/>
    </location>
</feature>
<dbReference type="EMBL" id="FTOA01000002">
    <property type="protein sequence ID" value="SIS59877.1"/>
    <property type="molecule type" value="Genomic_DNA"/>
</dbReference>
<keyword evidence="2" id="KW-0472">Membrane</keyword>
<name>A0A1N7KE77_9PROT</name>
<keyword evidence="2" id="KW-1133">Transmembrane helix</keyword>
<dbReference type="AlphaFoldDB" id="A0A1N7KE77"/>
<dbReference type="RefSeq" id="WP_076399547.1">
    <property type="nucleotide sequence ID" value="NZ_FTOA01000002.1"/>
</dbReference>
<dbReference type="PANTHER" id="PTHR41532">
    <property type="entry name" value="FIXS PROTEIN"/>
    <property type="match status" value="1"/>
</dbReference>
<dbReference type="Pfam" id="PF03597">
    <property type="entry name" value="FixS"/>
    <property type="match status" value="1"/>
</dbReference>
<protein>
    <submittedName>
        <fullName evidence="3">Cytochrome oxidase maturation protein, cbb3-type</fullName>
    </submittedName>
</protein>
<sequence>MTSLLMLIPVALLLGLMGLVGFLWALKSGQFDDLDGAANRILYDDDDMLAPPARPAEPAAPPSTVTEKPGERS</sequence>
<keyword evidence="2" id="KW-0812">Transmembrane</keyword>
<evidence type="ECO:0000313" key="3">
    <source>
        <dbReference type="EMBL" id="SIS59877.1"/>
    </source>
</evidence>
<dbReference type="PANTHER" id="PTHR41532:SF1">
    <property type="entry name" value="FIXS PROTEIN"/>
    <property type="match status" value="1"/>
</dbReference>
<dbReference type="Proteomes" id="UP000185678">
    <property type="component" value="Unassembled WGS sequence"/>
</dbReference>
<accession>A0A1N7KE77</accession>
<gene>
    <name evidence="3" type="ORF">SAMN05421779_102730</name>
</gene>
<evidence type="ECO:0000256" key="2">
    <source>
        <dbReference type="SAM" id="Phobius"/>
    </source>
</evidence>
<feature type="compositionally biased region" description="Pro residues" evidence="1">
    <location>
        <begin position="52"/>
        <end position="61"/>
    </location>
</feature>
<dbReference type="NCBIfam" id="TIGR00847">
    <property type="entry name" value="ccoS"/>
    <property type="match status" value="1"/>
</dbReference>
<keyword evidence="4" id="KW-1185">Reference proteome</keyword>
<reference evidence="3 4" key="1">
    <citation type="submission" date="2017-01" db="EMBL/GenBank/DDBJ databases">
        <authorList>
            <person name="Mah S.A."/>
            <person name="Swanson W.J."/>
            <person name="Moy G.W."/>
            <person name="Vacquier V.D."/>
        </authorList>
    </citation>
    <scope>NUCLEOTIDE SEQUENCE [LARGE SCALE GENOMIC DNA]</scope>
    <source>
        <strain evidence="3 4">DSM 11589</strain>
    </source>
</reference>